<name>A0A853ESA1_9MICO</name>
<dbReference type="AlphaFoldDB" id="A0A853ESA1"/>
<accession>A0A853ESA1</accession>
<dbReference type="Pfam" id="PF13614">
    <property type="entry name" value="AAA_31"/>
    <property type="match status" value="1"/>
</dbReference>
<feature type="domain" description="AAA" evidence="1">
    <location>
        <begin position="3"/>
        <end position="168"/>
    </location>
</feature>
<evidence type="ECO:0000313" key="3">
    <source>
        <dbReference type="Proteomes" id="UP000561011"/>
    </source>
</evidence>
<keyword evidence="3" id="KW-1185">Reference proteome</keyword>
<dbReference type="InterPro" id="IPR050678">
    <property type="entry name" value="DNA_Partitioning_ATPase"/>
</dbReference>
<dbReference type="SUPFAM" id="SSF52540">
    <property type="entry name" value="P-loop containing nucleoside triphosphate hydrolases"/>
    <property type="match status" value="1"/>
</dbReference>
<dbReference type="Proteomes" id="UP000561011">
    <property type="component" value="Unassembled WGS sequence"/>
</dbReference>
<protein>
    <submittedName>
        <fullName evidence="2">ParA family protein</fullName>
    </submittedName>
</protein>
<dbReference type="CDD" id="cd02042">
    <property type="entry name" value="ParAB_family"/>
    <property type="match status" value="1"/>
</dbReference>
<proteinExistence type="predicted"/>
<dbReference type="PANTHER" id="PTHR13696:SF52">
    <property type="entry name" value="PARA FAMILY PROTEIN CT_582"/>
    <property type="match status" value="1"/>
</dbReference>
<comment type="caution">
    <text evidence="2">The sequence shown here is derived from an EMBL/GenBank/DDBJ whole genome shotgun (WGS) entry which is preliminary data.</text>
</comment>
<evidence type="ECO:0000313" key="2">
    <source>
        <dbReference type="EMBL" id="NYS92612.1"/>
    </source>
</evidence>
<dbReference type="Gene3D" id="3.40.50.300">
    <property type="entry name" value="P-loop containing nucleotide triphosphate hydrolases"/>
    <property type="match status" value="1"/>
</dbReference>
<reference evidence="2 3" key="1">
    <citation type="submission" date="2020-07" db="EMBL/GenBank/DDBJ databases">
        <title>MOT database genomes.</title>
        <authorList>
            <person name="Joseph S."/>
            <person name="Aduse-Opoku J."/>
            <person name="Hashim A."/>
            <person name="Wade W."/>
            <person name="Curtis M."/>
        </authorList>
    </citation>
    <scope>NUCLEOTIDE SEQUENCE [LARGE SCALE GENOMIC DNA]</scope>
    <source>
        <strain evidence="2 3">DSM 100099</strain>
    </source>
</reference>
<dbReference type="InterPro" id="IPR025669">
    <property type="entry name" value="AAA_dom"/>
</dbReference>
<organism evidence="2 3">
    <name type="scientific">Sanguibacter inulinus</name>
    <dbReference type="NCBI Taxonomy" id="60922"/>
    <lineage>
        <taxon>Bacteria</taxon>
        <taxon>Bacillati</taxon>
        <taxon>Actinomycetota</taxon>
        <taxon>Actinomycetes</taxon>
        <taxon>Micrococcales</taxon>
        <taxon>Sanguibacteraceae</taxon>
        <taxon>Sanguibacter</taxon>
    </lineage>
</organism>
<dbReference type="PANTHER" id="PTHR13696">
    <property type="entry name" value="P-LOOP CONTAINING NUCLEOSIDE TRIPHOSPHATE HYDROLASE"/>
    <property type="match status" value="1"/>
</dbReference>
<gene>
    <name evidence="2" type="ORF">HZZ10_03575</name>
</gene>
<evidence type="ECO:0000259" key="1">
    <source>
        <dbReference type="Pfam" id="PF13614"/>
    </source>
</evidence>
<dbReference type="EMBL" id="JACBYE010000005">
    <property type="protein sequence ID" value="NYS92612.1"/>
    <property type="molecule type" value="Genomic_DNA"/>
</dbReference>
<sequence>MPVLGVCSLKGGVGKTSVTLGLASAAVAAEMRTLVVDLDPQADTTLALGATGAAAQDVAAVLDNPARYVVDSAIASSAWDPDLLDVLVGSSESVRHDGPTYEHRLQNLSNALSPLDEYDLVLVDCPPSLGGLTRQGLTACTRALVVTEPGLFSVTAAARAFQAIDALRRGPAPGLQPLGVVVNRVRARSSEQTYRQQELDGMFGPLILSPAIPERAAMQQAQGAGRAIHDWPGTSASELAQGFDALLARAVRAMSEV</sequence>
<dbReference type="InterPro" id="IPR027417">
    <property type="entry name" value="P-loop_NTPase"/>
</dbReference>
<dbReference type="RefSeq" id="WP_179912436.1">
    <property type="nucleotide sequence ID" value="NZ_JACBYE010000005.1"/>
</dbReference>